<sequence length="169" mass="18543">MIIRLSLALGSICPEFVCFPKSPPGIFFPPPFVLFLGISALRLHCRRLGLKRSLCDLITPDNEKPSVGLNRQVSLDDPCPYRSLLPSAPPNPYLGMARAALTIGRPHLVPMARTVPQRIIRVPWPGSLDASATKRIPLPARCLYGTTSYRAFASGEAKLRQECANHQGD</sequence>
<gene>
    <name evidence="1" type="ORF">BECKLFY1418C_GA0070996_10849</name>
</gene>
<reference evidence="1" key="1">
    <citation type="submission" date="2019-02" db="EMBL/GenBank/DDBJ databases">
        <authorList>
            <person name="Gruber-Vodicka R. H."/>
            <person name="Seah K. B. B."/>
        </authorList>
    </citation>
    <scope>NUCLEOTIDE SEQUENCE</scope>
    <source>
        <strain evidence="1">BECK_BY7</strain>
    </source>
</reference>
<organism evidence="1">
    <name type="scientific">Candidatus Kentrum sp. LFY</name>
    <dbReference type="NCBI Taxonomy" id="2126342"/>
    <lineage>
        <taxon>Bacteria</taxon>
        <taxon>Pseudomonadati</taxon>
        <taxon>Pseudomonadota</taxon>
        <taxon>Gammaproteobacteria</taxon>
        <taxon>Candidatus Kentrum</taxon>
    </lineage>
</organism>
<accession>A0A450WVJ2</accession>
<evidence type="ECO:0000313" key="1">
    <source>
        <dbReference type="EMBL" id="VFK21047.1"/>
    </source>
</evidence>
<protein>
    <submittedName>
        <fullName evidence="1">Uncharacterized protein</fullName>
    </submittedName>
</protein>
<proteinExistence type="predicted"/>
<dbReference type="EMBL" id="CAADFN010000084">
    <property type="protein sequence ID" value="VFK21047.1"/>
    <property type="molecule type" value="Genomic_DNA"/>
</dbReference>
<dbReference type="AlphaFoldDB" id="A0A450WVJ2"/>
<name>A0A450WVJ2_9GAMM</name>